<dbReference type="Proteomes" id="UP000655868">
    <property type="component" value="Unassembled WGS sequence"/>
</dbReference>
<dbReference type="PANTHER" id="PTHR13789">
    <property type="entry name" value="MONOOXYGENASE"/>
    <property type="match status" value="1"/>
</dbReference>
<dbReference type="GO" id="GO:0004497">
    <property type="term" value="F:monooxygenase activity"/>
    <property type="evidence" value="ECO:0007669"/>
    <property type="project" value="UniProtKB-KW"/>
</dbReference>
<accession>A0A934U6C5</accession>
<name>A0A934U6C5_9NOCA</name>
<dbReference type="InterPro" id="IPR050493">
    <property type="entry name" value="FAD-dep_Monooxygenase_BioMet"/>
</dbReference>
<dbReference type="EMBL" id="JAEMNV010000011">
    <property type="protein sequence ID" value="MBJ8342435.1"/>
    <property type="molecule type" value="Genomic_DNA"/>
</dbReference>
<keyword evidence="2 5" id="KW-0503">Monooxygenase</keyword>
<feature type="domain" description="FAD/NAD(P)-binding" evidence="4">
    <location>
        <begin position="10"/>
        <end position="60"/>
    </location>
</feature>
<dbReference type="AlphaFoldDB" id="A0A934U6C5"/>
<organism evidence="5 6">
    <name type="scientific">Antrihabitans stalagmiti</name>
    <dbReference type="NCBI Taxonomy" id="2799499"/>
    <lineage>
        <taxon>Bacteria</taxon>
        <taxon>Bacillati</taxon>
        <taxon>Actinomycetota</taxon>
        <taxon>Actinomycetes</taxon>
        <taxon>Mycobacteriales</taxon>
        <taxon>Nocardiaceae</taxon>
        <taxon>Antrihabitans</taxon>
    </lineage>
</organism>
<dbReference type="Pfam" id="PF07992">
    <property type="entry name" value="Pyr_redox_2"/>
    <property type="match status" value="1"/>
</dbReference>
<evidence type="ECO:0000313" key="6">
    <source>
        <dbReference type="Proteomes" id="UP000655868"/>
    </source>
</evidence>
<evidence type="ECO:0000259" key="3">
    <source>
        <dbReference type="Pfam" id="PF01494"/>
    </source>
</evidence>
<protein>
    <submittedName>
        <fullName evidence="5">FAD-dependent monooxygenase</fullName>
    </submittedName>
</protein>
<dbReference type="SUPFAM" id="SSF51905">
    <property type="entry name" value="FAD/NAD(P)-binding domain"/>
    <property type="match status" value="1"/>
</dbReference>
<keyword evidence="1" id="KW-0560">Oxidoreductase</keyword>
<evidence type="ECO:0000313" key="5">
    <source>
        <dbReference type="EMBL" id="MBJ8342435.1"/>
    </source>
</evidence>
<dbReference type="PRINTS" id="PR00420">
    <property type="entry name" value="RNGMNOXGNASE"/>
</dbReference>
<gene>
    <name evidence="5" type="ORF">JGU71_26450</name>
</gene>
<dbReference type="Gene3D" id="3.50.50.60">
    <property type="entry name" value="FAD/NAD(P)-binding domain"/>
    <property type="match status" value="1"/>
</dbReference>
<dbReference type="GO" id="GO:0071949">
    <property type="term" value="F:FAD binding"/>
    <property type="evidence" value="ECO:0007669"/>
    <property type="project" value="InterPro"/>
</dbReference>
<sequence>MSTNAFRPGKVIVIGAGPAGMATALSVHQAGHQVTLLERYREARPAGNILNLWPPPIKALGLLGVDIDDLGAPCYSEFRRADGRRRVAVNLPDEVVRDYGGGFIGLLRPELYQRLLAAMPPGVLQLNRAVDGFEQDETGVRVHMADGEVLEADVLVGADGIDSIVRRTLWGDSPKREHNLHIFGGYTFDDDIDAERGLCVVSHDRTIQGSWTSIRNKGRNGFQWWVLGEHNAEDEFTGDLHATATRMGAGFTAPLPQLISTTDPAHVQRWVLRDRKPLKQWSKGRATLVGDAAHSTSPYAAYGAGMATEDGYFLGRRLAGVDLSDQAAVRTVLDAFEAPRKPHTARQSQQAYVLGQVFHRAPRPLQPVRDLILDHTPLLQKAVGESSPREILSQIAEIDRVEEQFRRIVR</sequence>
<dbReference type="InterPro" id="IPR023753">
    <property type="entry name" value="FAD/NAD-binding_dom"/>
</dbReference>
<reference evidence="5" key="1">
    <citation type="submission" date="2020-12" db="EMBL/GenBank/DDBJ databases">
        <title>Antrihabitans popcorni sp. nov. and Antrihabitans auranticaus sp. nov., isolated from a larva cave.</title>
        <authorList>
            <person name="Lee S.D."/>
            <person name="Kim I.S."/>
        </authorList>
    </citation>
    <scope>NUCLEOTIDE SEQUENCE</scope>
    <source>
        <strain evidence="5">YC3-6</strain>
    </source>
</reference>
<dbReference type="Pfam" id="PF01494">
    <property type="entry name" value="FAD_binding_3"/>
    <property type="match status" value="1"/>
</dbReference>
<dbReference type="InterPro" id="IPR002938">
    <property type="entry name" value="FAD-bd"/>
</dbReference>
<evidence type="ECO:0000256" key="1">
    <source>
        <dbReference type="ARBA" id="ARBA00023002"/>
    </source>
</evidence>
<proteinExistence type="predicted"/>
<comment type="caution">
    <text evidence="5">The sequence shown here is derived from an EMBL/GenBank/DDBJ whole genome shotgun (WGS) entry which is preliminary data.</text>
</comment>
<evidence type="ECO:0000256" key="2">
    <source>
        <dbReference type="ARBA" id="ARBA00023033"/>
    </source>
</evidence>
<evidence type="ECO:0000259" key="4">
    <source>
        <dbReference type="Pfam" id="PF07992"/>
    </source>
</evidence>
<dbReference type="RefSeq" id="WP_199707905.1">
    <property type="nucleotide sequence ID" value="NZ_JAEMNV010000011.1"/>
</dbReference>
<dbReference type="InterPro" id="IPR036188">
    <property type="entry name" value="FAD/NAD-bd_sf"/>
</dbReference>
<keyword evidence="6" id="KW-1185">Reference proteome</keyword>
<feature type="domain" description="FAD-binding" evidence="3">
    <location>
        <begin position="125"/>
        <end position="348"/>
    </location>
</feature>
<dbReference type="PANTHER" id="PTHR13789:SF309">
    <property type="entry name" value="PUTATIVE (AFU_ORTHOLOGUE AFUA_6G14510)-RELATED"/>
    <property type="match status" value="1"/>
</dbReference>